<evidence type="ECO:0000313" key="2">
    <source>
        <dbReference type="EMBL" id="MBR7836330.1"/>
    </source>
</evidence>
<reference evidence="2" key="1">
    <citation type="submission" date="2021-04" db="EMBL/GenBank/DDBJ databases">
        <title>Genome based classification of Actinospica acidithermotolerans sp. nov., an actinobacterium isolated from an Indonesian hot spring.</title>
        <authorList>
            <person name="Kusuma A.B."/>
            <person name="Putra K.E."/>
            <person name="Nafisah S."/>
            <person name="Loh J."/>
            <person name="Nouioui I."/>
            <person name="Goodfellow M."/>
        </authorList>
    </citation>
    <scope>NUCLEOTIDE SEQUENCE</scope>
    <source>
        <strain evidence="2">CSCA 57</strain>
    </source>
</reference>
<feature type="transmembrane region" description="Helical" evidence="1">
    <location>
        <begin position="141"/>
        <end position="159"/>
    </location>
</feature>
<feature type="transmembrane region" description="Helical" evidence="1">
    <location>
        <begin position="12"/>
        <end position="30"/>
    </location>
</feature>
<dbReference type="InterPro" id="IPR007404">
    <property type="entry name" value="YdjM-like"/>
</dbReference>
<keyword evidence="2" id="KW-0378">Hydrolase</keyword>
<feature type="transmembrane region" description="Helical" evidence="1">
    <location>
        <begin position="37"/>
        <end position="56"/>
    </location>
</feature>
<keyword evidence="1" id="KW-0812">Transmembrane</keyword>
<evidence type="ECO:0000313" key="3">
    <source>
        <dbReference type="Proteomes" id="UP000675781"/>
    </source>
</evidence>
<dbReference type="Proteomes" id="UP000675781">
    <property type="component" value="Unassembled WGS sequence"/>
</dbReference>
<accession>A0A941EPX7</accession>
<feature type="transmembrane region" description="Helical" evidence="1">
    <location>
        <begin position="214"/>
        <end position="231"/>
    </location>
</feature>
<evidence type="ECO:0000256" key="1">
    <source>
        <dbReference type="SAM" id="Phobius"/>
    </source>
</evidence>
<comment type="caution">
    <text evidence="2">The sequence shown here is derived from an EMBL/GenBank/DDBJ whole genome shotgun (WGS) entry which is preliminary data.</text>
</comment>
<keyword evidence="3" id="KW-1185">Reference proteome</keyword>
<keyword evidence="1" id="KW-1133">Transmembrane helix</keyword>
<dbReference type="GO" id="GO:0016787">
    <property type="term" value="F:hydrolase activity"/>
    <property type="evidence" value="ECO:0007669"/>
    <property type="project" value="UniProtKB-KW"/>
</dbReference>
<dbReference type="EMBL" id="JAGSOG010000136">
    <property type="protein sequence ID" value="MBR7836330.1"/>
    <property type="molecule type" value="Genomic_DNA"/>
</dbReference>
<protein>
    <submittedName>
        <fullName evidence="2">Metal-dependent hydrolase</fullName>
    </submittedName>
</protein>
<sequence length="235" mass="24942">MLGHSHSTSGALAWGAAAAAAPVAWWADLLDHQKLTVADIVLGAFATAGAALLPDLDHPEGTIAHFLGPVSHAFCKFVSFISGGHRHATHSFLFVALVTVGAWEGAHYWGRPFVLGVMYLLLSLAVRALHLCPPGKGIQSWGVVQIIAISGTFATYQYLPKNPAWLPAAVGLGTLVHLVGDCLTKEGCPLFWPIKQHFEIPIISHTGNKLETAVLTPLMAIGALACVFLAIRTPH</sequence>
<organism evidence="2 3">
    <name type="scientific">Actinospica durhamensis</name>
    <dbReference type="NCBI Taxonomy" id="1508375"/>
    <lineage>
        <taxon>Bacteria</taxon>
        <taxon>Bacillati</taxon>
        <taxon>Actinomycetota</taxon>
        <taxon>Actinomycetes</taxon>
        <taxon>Catenulisporales</taxon>
        <taxon>Actinospicaceae</taxon>
        <taxon>Actinospica</taxon>
    </lineage>
</organism>
<name>A0A941EPX7_9ACTN</name>
<dbReference type="Pfam" id="PF04307">
    <property type="entry name" value="YdjM"/>
    <property type="match status" value="1"/>
</dbReference>
<keyword evidence="1" id="KW-0472">Membrane</keyword>
<gene>
    <name evidence="2" type="ORF">KDL01_23840</name>
</gene>
<dbReference type="AlphaFoldDB" id="A0A941EPX7"/>
<feature type="transmembrane region" description="Helical" evidence="1">
    <location>
        <begin position="112"/>
        <end position="129"/>
    </location>
</feature>
<proteinExistence type="predicted"/>